<dbReference type="Gene3D" id="1.20.5.110">
    <property type="match status" value="1"/>
</dbReference>
<comment type="function">
    <text evidence="1">Mediates coordination of peptidoglycan synthesis and outer membrane constriction during cell division.</text>
</comment>
<dbReference type="Pfam" id="PF16331">
    <property type="entry name" value="TolA_bind_tri"/>
    <property type="match status" value="1"/>
</dbReference>
<evidence type="ECO:0000313" key="5">
    <source>
        <dbReference type="Proteomes" id="UP000663444"/>
    </source>
</evidence>
<dbReference type="Gene3D" id="1.25.40.10">
    <property type="entry name" value="Tetratricopeptide repeat domain"/>
    <property type="match status" value="1"/>
</dbReference>
<dbReference type="PROSITE" id="PS51318">
    <property type="entry name" value="TAT"/>
    <property type="match status" value="1"/>
</dbReference>
<dbReference type="InterPro" id="IPR011990">
    <property type="entry name" value="TPR-like_helical_dom_sf"/>
</dbReference>
<keyword evidence="5" id="KW-1185">Reference proteome</keyword>
<feature type="region of interest" description="Disordered" evidence="2">
    <location>
        <begin position="108"/>
        <end position="129"/>
    </location>
</feature>
<evidence type="ECO:0000256" key="2">
    <source>
        <dbReference type="SAM" id="MobiDB-lite"/>
    </source>
</evidence>
<feature type="compositionally biased region" description="Low complexity" evidence="2">
    <location>
        <begin position="108"/>
        <end position="117"/>
    </location>
</feature>
<keyword evidence="1" id="KW-0574">Periplasm</keyword>
<evidence type="ECO:0000256" key="1">
    <source>
        <dbReference type="HAMAP-Rule" id="MF_02066"/>
    </source>
</evidence>
<evidence type="ECO:0000313" key="4">
    <source>
        <dbReference type="EMBL" id="QRJ64774.1"/>
    </source>
</evidence>
<dbReference type="Pfam" id="PF13432">
    <property type="entry name" value="TPR_16"/>
    <property type="match status" value="1"/>
</dbReference>
<dbReference type="InterPro" id="IPR034706">
    <property type="entry name" value="CpoB"/>
</dbReference>
<feature type="signal peptide" evidence="1">
    <location>
        <begin position="1"/>
        <end position="26"/>
    </location>
</feature>
<dbReference type="InterPro" id="IPR006311">
    <property type="entry name" value="TAT_signal"/>
</dbReference>
<dbReference type="GO" id="GO:0070206">
    <property type="term" value="P:protein trimerization"/>
    <property type="evidence" value="ECO:0007669"/>
    <property type="project" value="InterPro"/>
</dbReference>
<dbReference type="Proteomes" id="UP000663444">
    <property type="component" value="Chromosome"/>
</dbReference>
<dbReference type="NCBIfam" id="TIGR02795">
    <property type="entry name" value="tol_pal_ybgF"/>
    <property type="match status" value="1"/>
</dbReference>
<dbReference type="InterPro" id="IPR032519">
    <property type="entry name" value="YbgF_tri"/>
</dbReference>
<dbReference type="RefSeq" id="WP_203388301.1">
    <property type="nucleotide sequence ID" value="NZ_CP064781.1"/>
</dbReference>
<accession>A0A974Y4S7</accession>
<dbReference type="InterPro" id="IPR014162">
    <property type="entry name" value="CpoB_C"/>
</dbReference>
<dbReference type="GO" id="GO:0043093">
    <property type="term" value="P:FtsZ-dependent cytokinesis"/>
    <property type="evidence" value="ECO:0007669"/>
    <property type="project" value="UniProtKB-UniRule"/>
</dbReference>
<dbReference type="HAMAP" id="MF_02066">
    <property type="entry name" value="CpoB"/>
    <property type="match status" value="1"/>
</dbReference>
<proteinExistence type="inferred from homology"/>
<keyword evidence="1" id="KW-0131">Cell cycle</keyword>
<sequence length="251" mass="27235" precursor="true">MRSPRRIVLAVAAAGVLAGAAAPAWALFDDDEARRQIAELRTRSNERFDTQSKAQLDLANQIEALKGEVARLRGQVETLTYELDTAKKRQQDFYIDLDGRLRKFETSAAAPAAADEAAPPPAAKKADPAEEARAYEAALNLFKAGKYKESAAAFDAFVKDHPDSDLAPSAQYWLGNSHYGLRDCKKAIDAQKVVVARWGSHAKAADAMLNMSTCQQELGDAKTAKQTLEMLVAKYPGSPAAATASQRLKKK</sequence>
<keyword evidence="1" id="KW-0732">Signal</keyword>
<protein>
    <recommendedName>
        <fullName evidence="1">Cell division coordinator CpoB</fullName>
    </recommendedName>
</protein>
<dbReference type="EMBL" id="CP064781">
    <property type="protein sequence ID" value="QRJ64774.1"/>
    <property type="molecule type" value="Genomic_DNA"/>
</dbReference>
<reference evidence="4" key="1">
    <citation type="submission" date="2020-11" db="EMBL/GenBank/DDBJ databases">
        <title>Azospira restricta DSM 18626 genome sequence.</title>
        <authorList>
            <person name="Moe W.M."/>
        </authorList>
    </citation>
    <scope>NUCLEOTIDE SEQUENCE</scope>
    <source>
        <strain evidence="4">DSM 18626</strain>
    </source>
</reference>
<dbReference type="KEGG" id="ares:IWH25_05350"/>
<gene>
    <name evidence="4" type="primary">ybgF</name>
    <name evidence="1" type="synonym">cpoB</name>
    <name evidence="4" type="ORF">IWH25_05350</name>
</gene>
<comment type="subcellular location">
    <subcellularLocation>
        <location evidence="1">Periplasm</location>
    </subcellularLocation>
</comment>
<dbReference type="GO" id="GO:0030288">
    <property type="term" value="C:outer membrane-bounded periplasmic space"/>
    <property type="evidence" value="ECO:0007669"/>
    <property type="project" value="UniProtKB-UniRule"/>
</dbReference>
<feature type="coiled-coil region" evidence="1">
    <location>
        <begin position="55"/>
        <end position="89"/>
    </location>
</feature>
<dbReference type="Pfam" id="PF13174">
    <property type="entry name" value="TPR_6"/>
    <property type="match status" value="1"/>
</dbReference>
<dbReference type="SUPFAM" id="SSF48452">
    <property type="entry name" value="TPR-like"/>
    <property type="match status" value="1"/>
</dbReference>
<evidence type="ECO:0000259" key="3">
    <source>
        <dbReference type="Pfam" id="PF16331"/>
    </source>
</evidence>
<dbReference type="AlphaFoldDB" id="A0A974Y4S7"/>
<organism evidence="4 5">
    <name type="scientific">Azospira restricta</name>
    <dbReference type="NCBI Taxonomy" id="404405"/>
    <lineage>
        <taxon>Bacteria</taxon>
        <taxon>Pseudomonadati</taxon>
        <taxon>Pseudomonadota</taxon>
        <taxon>Betaproteobacteria</taxon>
        <taxon>Rhodocyclales</taxon>
        <taxon>Rhodocyclaceae</taxon>
        <taxon>Azospira</taxon>
    </lineage>
</organism>
<keyword evidence="1" id="KW-0175">Coiled coil</keyword>
<dbReference type="InterPro" id="IPR019734">
    <property type="entry name" value="TPR_rpt"/>
</dbReference>
<feature type="chain" id="PRO_5038183822" description="Cell division coordinator CpoB" evidence="1">
    <location>
        <begin position="27"/>
        <end position="251"/>
    </location>
</feature>
<comment type="similarity">
    <text evidence="1">Belongs to the CpoB family.</text>
</comment>
<keyword evidence="1" id="KW-0132">Cell division</keyword>
<name>A0A974Y4S7_9RHOO</name>
<feature type="domain" description="YbgF trimerisation" evidence="3">
    <location>
        <begin position="50"/>
        <end position="110"/>
    </location>
</feature>